<dbReference type="AlphaFoldDB" id="A0A1Y1IVF7"/>
<sequence>MRERAQDRFDRLVEKRWLARIDELEKDGRTLLLTQMMFLTGNAATLLLPAPILEQQQLRITELVREATPGEGHESDNSSGFHTSHMYFREFEKTDLMEQLDAGGEESVEGEAGNEVGQAIVLAMSGPKSEQKQGTVDLLAWKDSYRAISRKGVIECAVCESGKFKNGSGVTKHNASKRHLLNVRLRLYEKFPHLAYDINKITGRSEPHVDIQVIWKACCQDKSGPSWDTRSGEKNIKELQTTWAVEDFFRFGSFEAGYLSCKLTSSKELLIIVPPVEITHVNSKLTGQRCEIIYGWCQLNSSGAFRKAEGMPQPAEGWAHVEARARDAAAGMLFCKYPISEELVAKSEAILRAKYDSEEAFIRAREARQDARRNIVPEKEDQSQAAQDARVRREEKAMQTAIRYYEYQKNPYETYKFKPRPGE</sequence>
<feature type="compositionally biased region" description="Basic and acidic residues" evidence="1">
    <location>
        <begin position="372"/>
        <end position="382"/>
    </location>
</feature>
<evidence type="ECO:0000313" key="2">
    <source>
        <dbReference type="EMBL" id="GAQ92846.1"/>
    </source>
</evidence>
<dbReference type="Proteomes" id="UP000054558">
    <property type="component" value="Unassembled WGS sequence"/>
</dbReference>
<feature type="region of interest" description="Disordered" evidence="1">
    <location>
        <begin position="372"/>
        <end position="393"/>
    </location>
</feature>
<accession>A0A1Y1IVF7</accession>
<protein>
    <submittedName>
        <fullName evidence="2">Uncharacterized protein</fullName>
    </submittedName>
</protein>
<organism evidence="2 3">
    <name type="scientific">Klebsormidium nitens</name>
    <name type="common">Green alga</name>
    <name type="synonym">Ulothrix nitens</name>
    <dbReference type="NCBI Taxonomy" id="105231"/>
    <lineage>
        <taxon>Eukaryota</taxon>
        <taxon>Viridiplantae</taxon>
        <taxon>Streptophyta</taxon>
        <taxon>Klebsormidiophyceae</taxon>
        <taxon>Klebsormidiales</taxon>
        <taxon>Klebsormidiaceae</taxon>
        <taxon>Klebsormidium</taxon>
    </lineage>
</organism>
<dbReference type="EMBL" id="DF238114">
    <property type="protein sequence ID" value="GAQ92846.1"/>
    <property type="molecule type" value="Genomic_DNA"/>
</dbReference>
<keyword evidence="3" id="KW-1185">Reference proteome</keyword>
<gene>
    <name evidence="2" type="ORF">KFL_011650010</name>
</gene>
<proteinExistence type="predicted"/>
<name>A0A1Y1IVF7_KLENI</name>
<evidence type="ECO:0000313" key="3">
    <source>
        <dbReference type="Proteomes" id="UP000054558"/>
    </source>
</evidence>
<evidence type="ECO:0000256" key="1">
    <source>
        <dbReference type="SAM" id="MobiDB-lite"/>
    </source>
</evidence>
<reference evidence="2 3" key="1">
    <citation type="journal article" date="2014" name="Nat. Commun.">
        <title>Klebsormidium flaccidum genome reveals primary factors for plant terrestrial adaptation.</title>
        <authorList>
            <person name="Hori K."/>
            <person name="Maruyama F."/>
            <person name="Fujisawa T."/>
            <person name="Togashi T."/>
            <person name="Yamamoto N."/>
            <person name="Seo M."/>
            <person name="Sato S."/>
            <person name="Yamada T."/>
            <person name="Mori H."/>
            <person name="Tajima N."/>
            <person name="Moriyama T."/>
            <person name="Ikeuchi M."/>
            <person name="Watanabe M."/>
            <person name="Wada H."/>
            <person name="Kobayashi K."/>
            <person name="Saito M."/>
            <person name="Masuda T."/>
            <person name="Sasaki-Sekimoto Y."/>
            <person name="Mashiguchi K."/>
            <person name="Awai K."/>
            <person name="Shimojima M."/>
            <person name="Masuda S."/>
            <person name="Iwai M."/>
            <person name="Nobusawa T."/>
            <person name="Narise T."/>
            <person name="Kondo S."/>
            <person name="Saito H."/>
            <person name="Sato R."/>
            <person name="Murakawa M."/>
            <person name="Ihara Y."/>
            <person name="Oshima-Yamada Y."/>
            <person name="Ohtaka K."/>
            <person name="Satoh M."/>
            <person name="Sonobe K."/>
            <person name="Ishii M."/>
            <person name="Ohtani R."/>
            <person name="Kanamori-Sato M."/>
            <person name="Honoki R."/>
            <person name="Miyazaki D."/>
            <person name="Mochizuki H."/>
            <person name="Umetsu J."/>
            <person name="Higashi K."/>
            <person name="Shibata D."/>
            <person name="Kamiya Y."/>
            <person name="Sato N."/>
            <person name="Nakamura Y."/>
            <person name="Tabata S."/>
            <person name="Ida S."/>
            <person name="Kurokawa K."/>
            <person name="Ohta H."/>
        </authorList>
    </citation>
    <scope>NUCLEOTIDE SEQUENCE [LARGE SCALE GENOMIC DNA]</scope>
    <source>
        <strain evidence="2 3">NIES-2285</strain>
    </source>
</reference>